<proteinExistence type="predicted"/>
<dbReference type="SUPFAM" id="SSF63825">
    <property type="entry name" value="YWTD domain"/>
    <property type="match status" value="1"/>
</dbReference>
<dbReference type="RefSeq" id="WP_405281273.1">
    <property type="nucleotide sequence ID" value="NZ_CP144380.1"/>
</dbReference>
<reference evidence="2 3" key="1">
    <citation type="submission" date="2024-02" db="EMBL/GenBank/DDBJ databases">
        <title>A novel Gemmatimonadota bacterium.</title>
        <authorList>
            <person name="Du Z.-J."/>
            <person name="Ye Y.-Q."/>
        </authorList>
    </citation>
    <scope>NUCLEOTIDE SEQUENCE [LARGE SCALE GENOMIC DNA]</scope>
    <source>
        <strain evidence="2 3">DH-20</strain>
    </source>
</reference>
<feature type="signal peptide" evidence="1">
    <location>
        <begin position="1"/>
        <end position="21"/>
    </location>
</feature>
<name>A0ABU9EAA4_9BACT</name>
<feature type="chain" id="PRO_5045255525" evidence="1">
    <location>
        <begin position="22"/>
        <end position="261"/>
    </location>
</feature>
<dbReference type="InterPro" id="IPR015943">
    <property type="entry name" value="WD40/YVTN_repeat-like_dom_sf"/>
</dbReference>
<dbReference type="InterPro" id="IPR007788">
    <property type="entry name" value="QCT"/>
</dbReference>
<dbReference type="PANTHER" id="PTHR31270">
    <property type="entry name" value="GLUTAMINYL-PEPTIDE CYCLOTRANSFERASE"/>
    <property type="match status" value="1"/>
</dbReference>
<keyword evidence="1" id="KW-0732">Signal</keyword>
<dbReference type="Proteomes" id="UP001484239">
    <property type="component" value="Unassembled WGS sequence"/>
</dbReference>
<accession>A0ABU9EAA4</accession>
<keyword evidence="3" id="KW-1185">Reference proteome</keyword>
<dbReference type="Gene3D" id="2.130.10.10">
    <property type="entry name" value="YVTN repeat-like/Quinoprotein amine dehydrogenase"/>
    <property type="match status" value="1"/>
</dbReference>
<gene>
    <name evidence="2" type="ORF">WI372_11845</name>
</gene>
<dbReference type="EMBL" id="JBBHLI010000006">
    <property type="protein sequence ID" value="MEK9501674.1"/>
    <property type="molecule type" value="Genomic_DNA"/>
</dbReference>
<dbReference type="PROSITE" id="PS51257">
    <property type="entry name" value="PROKAR_LIPOPROTEIN"/>
    <property type="match status" value="1"/>
</dbReference>
<evidence type="ECO:0000256" key="1">
    <source>
        <dbReference type="SAM" id="SignalP"/>
    </source>
</evidence>
<sequence>MDRLRLRAGVAATLLMPVFLACGDAGPPEALLYEVVRTLPHDSSAYTQGLLLHDGVLYESTGRYGESRVRTVDPASGEVLRDAPLDSLYFGEGLAQVGDRLIQLTWKEGTARVLDLETLDSVGSFSYGGEGWGLCYDGTQLWMSDGTSTLTRRDPDSFALLGTLDVTSGGVAVFRLNELECVDGSIWANVYQRDEIVRVDPATGRVTGILNAAALTRDAGRLGDPEAVLNGIAWNPEAGTFYLTGKLWSRLYEVRIDEPGG</sequence>
<dbReference type="Pfam" id="PF05096">
    <property type="entry name" value="Glu_cyclase_2"/>
    <property type="match status" value="1"/>
</dbReference>
<organism evidence="2 3">
    <name type="scientific">Gaopeijia maritima</name>
    <dbReference type="NCBI Taxonomy" id="3119007"/>
    <lineage>
        <taxon>Bacteria</taxon>
        <taxon>Pseudomonadati</taxon>
        <taxon>Gemmatimonadota</taxon>
        <taxon>Longimicrobiia</taxon>
        <taxon>Gaopeijiales</taxon>
        <taxon>Gaopeijiaceae</taxon>
        <taxon>Gaopeijia</taxon>
    </lineage>
</organism>
<evidence type="ECO:0000313" key="2">
    <source>
        <dbReference type="EMBL" id="MEK9501674.1"/>
    </source>
</evidence>
<dbReference type="PANTHER" id="PTHR31270:SF1">
    <property type="entry name" value="GLUTAMINYL-PEPTIDE CYCLOTRANSFERASE"/>
    <property type="match status" value="1"/>
</dbReference>
<comment type="caution">
    <text evidence="2">The sequence shown here is derived from an EMBL/GenBank/DDBJ whole genome shotgun (WGS) entry which is preliminary data.</text>
</comment>
<protein>
    <submittedName>
        <fullName evidence="2">Glutaminyl-peptide cyclotransferase</fullName>
    </submittedName>
</protein>
<evidence type="ECO:0000313" key="3">
    <source>
        <dbReference type="Proteomes" id="UP001484239"/>
    </source>
</evidence>